<dbReference type="Proteomes" id="UP000001610">
    <property type="component" value="Unassembled WGS sequence"/>
</dbReference>
<dbReference type="HOGENOM" id="CLU_2305961_0_0_1"/>
<protein>
    <submittedName>
        <fullName evidence="2">Uncharacterized protein</fullName>
    </submittedName>
</protein>
<evidence type="ECO:0000313" key="3">
    <source>
        <dbReference type="Proteomes" id="UP000001610"/>
    </source>
</evidence>
<proteinExistence type="predicted"/>
<dbReference type="KEGG" id="cmt:CCM_07594"/>
<dbReference type="RefSeq" id="XP_006672798.1">
    <property type="nucleotide sequence ID" value="XM_006672735.1"/>
</dbReference>
<sequence>MFNAAPFVRYQRGIDCTKLMNRLGMRSTTKVVDGRSFVPGMALFRDSNLVNPAARERGYPSILDWEYPLFDAQGNTVQRLHPKPSMLLDGREESSTSPRT</sequence>
<dbReference type="GeneID" id="18169605"/>
<evidence type="ECO:0000256" key="1">
    <source>
        <dbReference type="SAM" id="MobiDB-lite"/>
    </source>
</evidence>
<evidence type="ECO:0000313" key="2">
    <source>
        <dbReference type="EMBL" id="EGX89343.1"/>
    </source>
</evidence>
<keyword evidence="3" id="KW-1185">Reference proteome</keyword>
<reference evidence="2 3" key="1">
    <citation type="journal article" date="2011" name="Genome Biol.">
        <title>Genome sequence of the insect pathogenic fungus Cordyceps militaris, a valued traditional Chinese medicine.</title>
        <authorList>
            <person name="Zheng P."/>
            <person name="Xia Y."/>
            <person name="Xiao G."/>
            <person name="Xiong C."/>
            <person name="Hu X."/>
            <person name="Zhang S."/>
            <person name="Zheng H."/>
            <person name="Huang Y."/>
            <person name="Zhou Y."/>
            <person name="Wang S."/>
            <person name="Zhao G.P."/>
            <person name="Liu X."/>
            <person name="St Leger R.J."/>
            <person name="Wang C."/>
        </authorList>
    </citation>
    <scope>NUCLEOTIDE SEQUENCE [LARGE SCALE GENOMIC DNA]</scope>
    <source>
        <strain evidence="2 3">CM01</strain>
    </source>
</reference>
<feature type="region of interest" description="Disordered" evidence="1">
    <location>
        <begin position="80"/>
        <end position="100"/>
    </location>
</feature>
<accession>G3JQ92</accession>
<dbReference type="EMBL" id="JH126404">
    <property type="protein sequence ID" value="EGX89343.1"/>
    <property type="molecule type" value="Genomic_DNA"/>
</dbReference>
<gene>
    <name evidence="2" type="ORF">CCM_07594</name>
</gene>
<dbReference type="InParanoid" id="G3JQ92"/>
<dbReference type="VEuPathDB" id="FungiDB:CCM_07594"/>
<organism evidence="2 3">
    <name type="scientific">Cordyceps militaris (strain CM01)</name>
    <name type="common">Caterpillar fungus</name>
    <dbReference type="NCBI Taxonomy" id="983644"/>
    <lineage>
        <taxon>Eukaryota</taxon>
        <taxon>Fungi</taxon>
        <taxon>Dikarya</taxon>
        <taxon>Ascomycota</taxon>
        <taxon>Pezizomycotina</taxon>
        <taxon>Sordariomycetes</taxon>
        <taxon>Hypocreomycetidae</taxon>
        <taxon>Hypocreales</taxon>
        <taxon>Cordycipitaceae</taxon>
        <taxon>Cordyceps</taxon>
    </lineage>
</organism>
<dbReference type="AlphaFoldDB" id="G3JQ92"/>
<name>G3JQ92_CORMM</name>